<dbReference type="AlphaFoldDB" id="A0A7W0CI98"/>
<dbReference type="SUPFAM" id="SSF69304">
    <property type="entry name" value="Tricorn protease N-terminal domain"/>
    <property type="match status" value="1"/>
</dbReference>
<keyword evidence="1" id="KW-0472">Membrane</keyword>
<proteinExistence type="predicted"/>
<keyword evidence="3" id="KW-1185">Reference proteome</keyword>
<keyword evidence="1" id="KW-1133">Transmembrane helix</keyword>
<comment type="caution">
    <text evidence="2">The sequence shown here is derived from an EMBL/GenBank/DDBJ whole genome shotgun (WGS) entry which is preliminary data.</text>
</comment>
<evidence type="ECO:0000313" key="3">
    <source>
        <dbReference type="Proteomes" id="UP000530928"/>
    </source>
</evidence>
<protein>
    <submittedName>
        <fullName evidence="2">Uncharacterized protein</fullName>
    </submittedName>
</protein>
<sequence length="343" mass="37426">MKTEDDVRQALRGAAESISHQDLLATLPARRRRRTVRRLAAVVVAVAVASTAGALAFGGGGRAPQVVTPQPTPEGRLLRAVHPKAFGDMPAKDPSGLPYQPVLAIDARRVLVRAGERLEVYTSGRFEKVAEVKGEIKALAADGGSLAWLSEGEIRVVPLGGGKSWRIAEVDELVNRIGINGERVVWSSPRGGVWQSVAGGRPELLHKGLQLLRWPWATDEPLDPKANVTRIVDLTIGYDVQVKAAPGVTGLRCGPFWCAGSRGAMTIVQRTNDWSDLREVREVGPSYPIFNRFLNGGFRIYDIETDETLHIDRTRLNGGETLIYWQEGDRLVVVNLAAIPELE</sequence>
<name>A0A7W0CI98_9ACTN</name>
<accession>A0A7W0CI98</accession>
<dbReference type="RefSeq" id="WP_181610408.1">
    <property type="nucleotide sequence ID" value="NZ_BAABAM010000002.1"/>
</dbReference>
<organism evidence="2 3">
    <name type="scientific">Nonomuraea soli</name>
    <dbReference type="NCBI Taxonomy" id="1032476"/>
    <lineage>
        <taxon>Bacteria</taxon>
        <taxon>Bacillati</taxon>
        <taxon>Actinomycetota</taxon>
        <taxon>Actinomycetes</taxon>
        <taxon>Streptosporangiales</taxon>
        <taxon>Streptosporangiaceae</taxon>
        <taxon>Nonomuraea</taxon>
    </lineage>
</organism>
<keyword evidence="1" id="KW-0812">Transmembrane</keyword>
<feature type="transmembrane region" description="Helical" evidence="1">
    <location>
        <begin position="39"/>
        <end position="60"/>
    </location>
</feature>
<evidence type="ECO:0000256" key="1">
    <source>
        <dbReference type="SAM" id="Phobius"/>
    </source>
</evidence>
<gene>
    <name evidence="2" type="ORF">HNR30_002972</name>
</gene>
<reference evidence="2 3" key="1">
    <citation type="submission" date="2020-07" db="EMBL/GenBank/DDBJ databases">
        <title>Genomic Encyclopedia of Type Strains, Phase IV (KMG-IV): sequencing the most valuable type-strain genomes for metagenomic binning, comparative biology and taxonomic classification.</title>
        <authorList>
            <person name="Goeker M."/>
        </authorList>
    </citation>
    <scope>NUCLEOTIDE SEQUENCE [LARGE SCALE GENOMIC DNA]</scope>
    <source>
        <strain evidence="2 3">DSM 45533</strain>
    </source>
</reference>
<evidence type="ECO:0000313" key="2">
    <source>
        <dbReference type="EMBL" id="MBA2891631.1"/>
    </source>
</evidence>
<dbReference type="EMBL" id="JACDUR010000003">
    <property type="protein sequence ID" value="MBA2891631.1"/>
    <property type="molecule type" value="Genomic_DNA"/>
</dbReference>
<dbReference type="Proteomes" id="UP000530928">
    <property type="component" value="Unassembled WGS sequence"/>
</dbReference>